<dbReference type="Gene3D" id="6.10.280.100">
    <property type="match status" value="1"/>
</dbReference>
<dbReference type="Gene3D" id="1.20.120.20">
    <property type="entry name" value="Apolipoprotein"/>
    <property type="match status" value="1"/>
</dbReference>
<accession>A0A8J3AAZ8</accession>
<dbReference type="EMBL" id="BMHA01000007">
    <property type="protein sequence ID" value="GGI06887.1"/>
    <property type="molecule type" value="Genomic_DNA"/>
</dbReference>
<feature type="compositionally biased region" description="Basic and acidic residues" evidence="1">
    <location>
        <begin position="159"/>
        <end position="170"/>
    </location>
</feature>
<organism evidence="2 3">
    <name type="scientific">Egicoccus halophilus</name>
    <dbReference type="NCBI Taxonomy" id="1670830"/>
    <lineage>
        <taxon>Bacteria</taxon>
        <taxon>Bacillati</taxon>
        <taxon>Actinomycetota</taxon>
        <taxon>Nitriliruptoria</taxon>
        <taxon>Egicoccales</taxon>
        <taxon>Egicoccaceae</taxon>
        <taxon>Egicoccus</taxon>
    </lineage>
</organism>
<dbReference type="Proteomes" id="UP000650511">
    <property type="component" value="Unassembled WGS sequence"/>
</dbReference>
<feature type="compositionally biased region" description="Basic and acidic residues" evidence="1">
    <location>
        <begin position="81"/>
        <end position="96"/>
    </location>
</feature>
<evidence type="ECO:0000313" key="3">
    <source>
        <dbReference type="Proteomes" id="UP000650511"/>
    </source>
</evidence>
<protein>
    <recommendedName>
        <fullName evidence="4">DUF3618 domain-containing protein</fullName>
    </recommendedName>
</protein>
<dbReference type="Pfam" id="PF12277">
    <property type="entry name" value="DUF3618"/>
    <property type="match status" value="1"/>
</dbReference>
<evidence type="ECO:0000313" key="2">
    <source>
        <dbReference type="EMBL" id="GGI06887.1"/>
    </source>
</evidence>
<name>A0A8J3AAZ8_9ACTN</name>
<comment type="caution">
    <text evidence="2">The sequence shown here is derived from an EMBL/GenBank/DDBJ whole genome shotgun (WGS) entry which is preliminary data.</text>
</comment>
<reference evidence="2" key="2">
    <citation type="submission" date="2020-09" db="EMBL/GenBank/DDBJ databases">
        <authorList>
            <person name="Sun Q."/>
            <person name="Zhou Y."/>
        </authorList>
    </citation>
    <scope>NUCLEOTIDE SEQUENCE</scope>
    <source>
        <strain evidence="2">CGMCC 1.14988</strain>
    </source>
</reference>
<feature type="region of interest" description="Disordered" evidence="1">
    <location>
        <begin position="1"/>
        <end position="127"/>
    </location>
</feature>
<feature type="compositionally biased region" description="Polar residues" evidence="1">
    <location>
        <begin position="1"/>
        <end position="12"/>
    </location>
</feature>
<dbReference type="AlphaFoldDB" id="A0A8J3AAZ8"/>
<proteinExistence type="predicted"/>
<evidence type="ECO:0000256" key="1">
    <source>
        <dbReference type="SAM" id="MobiDB-lite"/>
    </source>
</evidence>
<dbReference type="RefSeq" id="WP_130649131.1">
    <property type="nucleotide sequence ID" value="NZ_BMHA01000007.1"/>
</dbReference>
<feature type="compositionally biased region" description="Polar residues" evidence="1">
    <location>
        <begin position="115"/>
        <end position="127"/>
    </location>
</feature>
<feature type="region of interest" description="Disordered" evidence="1">
    <location>
        <begin position="159"/>
        <end position="233"/>
    </location>
</feature>
<dbReference type="OrthoDB" id="3218417at2"/>
<gene>
    <name evidence="2" type="ORF">GCM10011354_21340</name>
</gene>
<evidence type="ECO:0008006" key="4">
    <source>
        <dbReference type="Google" id="ProtNLM"/>
    </source>
</evidence>
<feature type="compositionally biased region" description="Basic and acidic residues" evidence="1">
    <location>
        <begin position="14"/>
        <end position="60"/>
    </location>
</feature>
<reference evidence="2" key="1">
    <citation type="journal article" date="2014" name="Int. J. Syst. Evol. Microbiol.">
        <title>Complete genome sequence of Corynebacterium casei LMG S-19264T (=DSM 44701T), isolated from a smear-ripened cheese.</title>
        <authorList>
            <consortium name="US DOE Joint Genome Institute (JGI-PGF)"/>
            <person name="Walter F."/>
            <person name="Albersmeier A."/>
            <person name="Kalinowski J."/>
            <person name="Ruckert C."/>
        </authorList>
    </citation>
    <scope>NUCLEOTIDE SEQUENCE</scope>
    <source>
        <strain evidence="2">CGMCC 1.14988</strain>
    </source>
</reference>
<dbReference type="InterPro" id="IPR022062">
    <property type="entry name" value="DUF3618"/>
</dbReference>
<feature type="compositionally biased region" description="Polar residues" evidence="1">
    <location>
        <begin position="198"/>
        <end position="212"/>
    </location>
</feature>
<sequence>MSQYATTDTPQDPEQLKREIARTRSDMDRTLAELEDRVSPQRIKERQTEKVRGKFQRAKDAVMGNTPDSDEVKGRAQGMADDAKDRAQGMADDAKGRAQGLADSASGTLHDASEAIQQSPQRVEQATRGNPLAAGLIAFGAGALLGSLLPATRAEEELAGELRDTFEDPVRQQLQGAGQEMKDDLQEHAQQAVEDTKQSAQQAVDRTKSQAQGAADQVQGHAKDSAQTVKDQR</sequence>
<keyword evidence="3" id="KW-1185">Reference proteome</keyword>